<dbReference type="PANTHER" id="PTHR15180">
    <property type="entry name" value="GENERAL TRANSCRIPTION FACTOR 3C POLYPEPTIDE 1"/>
    <property type="match status" value="1"/>
</dbReference>
<keyword evidence="3" id="KW-0813">Transport</keyword>
<keyword evidence="10" id="KW-0804">Transcription</keyword>
<feature type="compositionally biased region" description="Low complexity" evidence="14">
    <location>
        <begin position="559"/>
        <end position="574"/>
    </location>
</feature>
<dbReference type="GO" id="GO:0042791">
    <property type="term" value="P:5S class rRNA transcription by RNA polymerase III"/>
    <property type="evidence" value="ECO:0007669"/>
    <property type="project" value="TreeGrafter"/>
</dbReference>
<evidence type="ECO:0000256" key="2">
    <source>
        <dbReference type="ARBA" id="ARBA00008025"/>
    </source>
</evidence>
<dbReference type="Pfam" id="PF00957">
    <property type="entry name" value="Synaptobrevin"/>
    <property type="match status" value="1"/>
</dbReference>
<keyword evidence="6" id="KW-0653">Protein transport</keyword>
<dbReference type="InterPro" id="IPR046488">
    <property type="entry name" value="Sfc3/Tfc3_C"/>
</dbReference>
<dbReference type="EMBL" id="JAAAJA010000246">
    <property type="protein sequence ID" value="KAG0257780.1"/>
    <property type="molecule type" value="Genomic_DNA"/>
</dbReference>
<comment type="subcellular location">
    <subcellularLocation>
        <location evidence="12">Endomembrane system</location>
        <topology evidence="12">Single-pass type IV membrane protein</topology>
    </subcellularLocation>
    <subcellularLocation>
        <location evidence="1">Nucleus</location>
    </subcellularLocation>
</comment>
<evidence type="ECO:0000256" key="6">
    <source>
        <dbReference type="ARBA" id="ARBA00022927"/>
    </source>
</evidence>
<feature type="compositionally biased region" description="Polar residues" evidence="14">
    <location>
        <begin position="487"/>
        <end position="496"/>
    </location>
</feature>
<dbReference type="InterPro" id="IPR042855">
    <property type="entry name" value="V_SNARE_CC"/>
</dbReference>
<evidence type="ECO:0000256" key="7">
    <source>
        <dbReference type="ARBA" id="ARBA00022989"/>
    </source>
</evidence>
<dbReference type="PROSITE" id="PS00417">
    <property type="entry name" value="SYNAPTOBREVIN"/>
    <property type="match status" value="1"/>
</dbReference>
<feature type="compositionally biased region" description="Low complexity" evidence="14">
    <location>
        <begin position="1096"/>
        <end position="1118"/>
    </location>
</feature>
<feature type="region of interest" description="Disordered" evidence="14">
    <location>
        <begin position="1091"/>
        <end position="1121"/>
    </location>
</feature>
<evidence type="ECO:0000256" key="11">
    <source>
        <dbReference type="ARBA" id="ARBA00023242"/>
    </source>
</evidence>
<keyword evidence="5 15" id="KW-0812">Transmembrane</keyword>
<keyword evidence="11" id="KW-0539">Nucleus</keyword>
<evidence type="ECO:0000256" key="9">
    <source>
        <dbReference type="ARBA" id="ARBA00023136"/>
    </source>
</evidence>
<proteinExistence type="inferred from homology"/>
<dbReference type="PRINTS" id="PR00219">
    <property type="entry name" value="SYNAPTOBREVN"/>
</dbReference>
<evidence type="ECO:0000313" key="19">
    <source>
        <dbReference type="Proteomes" id="UP000726737"/>
    </source>
</evidence>
<dbReference type="InterPro" id="IPR001388">
    <property type="entry name" value="Synaptobrevin-like"/>
</dbReference>
<dbReference type="GO" id="GO:0015031">
    <property type="term" value="P:protein transport"/>
    <property type="evidence" value="ECO:0007669"/>
    <property type="project" value="UniProtKB-KW"/>
</dbReference>
<dbReference type="FunFam" id="1.20.5.110:FF:000004">
    <property type="entry name" value="Vesicle-associated membrane protein 7"/>
    <property type="match status" value="1"/>
</dbReference>
<dbReference type="GO" id="GO:0000127">
    <property type="term" value="C:transcription factor TFIIIC complex"/>
    <property type="evidence" value="ECO:0007669"/>
    <property type="project" value="InterPro"/>
</dbReference>
<evidence type="ECO:0000313" key="18">
    <source>
        <dbReference type="EMBL" id="KAG0257780.1"/>
    </source>
</evidence>
<feature type="region of interest" description="Disordered" evidence="14">
    <location>
        <begin position="512"/>
        <end position="578"/>
    </location>
</feature>
<evidence type="ECO:0000256" key="13">
    <source>
        <dbReference type="PROSITE-ProRule" id="PRU00290"/>
    </source>
</evidence>
<keyword evidence="4" id="KW-0597">Phosphoprotein</keyword>
<feature type="compositionally biased region" description="Polar residues" evidence="14">
    <location>
        <begin position="548"/>
        <end position="558"/>
    </location>
</feature>
<dbReference type="SUPFAM" id="SSF58038">
    <property type="entry name" value="SNARE fusion complex"/>
    <property type="match status" value="1"/>
</dbReference>
<sequence>MDDLVQHVQTEVALDGQSGCNWDRFWYIVDKFAGKLNTTCTQEMTSTADGPGTFRRTDEKFRQFFWNNFVQEDGVFFYKNKAATQQGPGQDNTEADSRASYVPFTDLELLDQDGLSYRIVMEGLRNSLRIVASAEQQKVALLGYSGVGLQISNQAYEVLQSITATREFGATQAQLAKQHKIDPRSMFHFLKVLIEMKLIIKIPVTTGGQYTLLCLHKKFALMNPGYVAMNSEEIFSRPGRPLITGDGGRRFEGLLKSDHKKVSYYSGLIKKKLTDILGRAKNQIMTVDDIARALDLTDMNAVQNRWFQRQIHHLIKLKYVQRVSTPDHYRCVQLLRPYDTNLITDEGEKEQLNLKTVIADDAHQSGICIDTSLEHQVYKQIVESKNQGMIAKEIRRNMNMLNSRLLARILDTLCKPVPESEKALVHRVVEFVGRERRYRYYSDLGFNASVAEDHKEYIEQAKLSLASAPTAAASSQSTPKTASSQAPTSADTQAARSTDMPDTTMDLATATTDASNQALSSCSSTLPLVPSHPEEPPTQGVDTEDLGASNQDTSVTDMSLSTSTATPTGGSSNTLVSPAKNHVVTPERFISVALLKRRKILLSIMERKKMVEVHASLAHEYQKEKLLLFPDQEETSVIDRRTIFRTLNILEAEGLVKIFQVQNIPMIGGGATSKTFVLHPSVDPESDEVNQFVKECSNKQLLFGSLSQKQPSRPEEVALEVESLDEMQQRLGEDFHKPLSIPLSEMGAVKPKTREERAAENPKYSARGCNFDGLEYAVEYGWYKAKMMRALVFHRFILDNLGSSESKIFHEIDGRHILSTAPLFDAMPLRVFLIVVGIVQNPGEENREYLDQHKNSNAPLNTLPLHIRQLTTVNANFKKRLREVLEVLDALGLATPLEEATGPKKQSIALVPAKNHLVLNTHYEVYTHVKAPLHHLTPELVDEKLEDRKEYMLTSVKECRDFWMDLQSSASNMENVETSGAKTMVRPWDEIRKDFLLNLCNKRLWADPIRVTAAQRNILMEHVNNRTRYCPSASDKRLGMIAEKSGLPREHVIQFYKAVQAAWYNKPAIARENRKLRNVARLSKVTRGRLILSKDQTSQQQPSQTLQEQQQQFQQQQQHDGEGVNKSLLQVKQKPLIAPKSHHAVAVKADGLVVGIPKKTRAKRRPWTDEEDDRMLLALAIARYISETLNVRFSWHVIARALKMQRSPEICRHRFAKLIRETMLAKRVENYRAQFSQVFPQIAERFVIDTNLQNFDPCEIMEYFQPSPSQLTSRGIEKAPLFKLPSDPDQIEQLFRIHLLDEPFASVYAEERAPRDISVTRRLALLTQLPPTLRTAIGHELDDSPEHLEAPRSVICKTVGDLEGQPAERVDTVTVRDEVSAQEHLALMTIKVIYSMRKVKLTKELTRVVLENFSPRVLESACCLGKEWKLLKHIKSRSFRIPGQRVGRSEHFLSLMTGACSRLLTLAAQKVDSYYRGAQGRFVPPELGPAEMMVLLNNVAMDWVLLSMHPGSGANPSSAFEEVHGQGVLHHFDVQLRDTKAPNLATVVSAITDTTDENKGLKRSGSDGGDEDEDDGAVQSKRGKSESNQTSNTPSGSWRETREAVEKDFEAYLGTIPSQDRRQLYRRVYDIVSSSEASGMVLCDIKDAILKSGLVPTDKEIRECIHTLVNRMSPVLMKVGMAHVRYVVFGWHQNWTLNYKAAKAKVLFAEVMSDSGEIPFDAMDWVVPRMWITFESVFDKVTFEKCLHSVLSYIADKPGTSKGSMLNHYSKALLAVEIEDVIEELERRNALDIKYGIQPKPASLFSKRSIFVHCDKDTIHERKVTNYFPRSTYYSFLNMELALEQRVRDKDTAVIGDGIAEEGDDGEEEGEEGEEEAGITLQHPNMSSTPYDPHPGNSKTVQLQQQVDDVVGIMQQNIDSVRDRGEKLDSLQNKTSDLEQGAVQFRKGASGVRRQMWWKNMKWRLIVALGIILLLVIIIVPIVKNSK</sequence>
<dbReference type="InterPro" id="IPR001005">
    <property type="entry name" value="SANT/Myb"/>
</dbReference>
<dbReference type="Pfam" id="PF20222">
    <property type="entry name" value="DUF6581"/>
    <property type="match status" value="1"/>
</dbReference>
<protein>
    <recommendedName>
        <fullName evidence="20">Myb-like domain-containing protein</fullName>
    </recommendedName>
</protein>
<feature type="region of interest" description="Disordered" evidence="14">
    <location>
        <begin position="1858"/>
        <end position="1877"/>
    </location>
</feature>
<dbReference type="InterPro" id="IPR007309">
    <property type="entry name" value="TFIIIC_Bblock-bd"/>
</dbReference>
<dbReference type="Pfam" id="PF24538">
    <property type="entry name" value="DUF7599"/>
    <property type="match status" value="1"/>
</dbReference>
<dbReference type="Pfam" id="PF24101">
    <property type="entry name" value="WHD_GTF3C1"/>
    <property type="match status" value="1"/>
</dbReference>
<evidence type="ECO:0000256" key="10">
    <source>
        <dbReference type="ARBA" id="ARBA00023163"/>
    </source>
</evidence>
<dbReference type="PROSITE" id="PS50090">
    <property type="entry name" value="MYB_LIKE"/>
    <property type="match status" value="1"/>
</dbReference>
<reference evidence="18" key="1">
    <citation type="journal article" date="2020" name="Fungal Divers.">
        <title>Resolving the Mortierellaceae phylogeny through synthesis of multi-gene phylogenetics and phylogenomics.</title>
        <authorList>
            <person name="Vandepol N."/>
            <person name="Liber J."/>
            <person name="Desiro A."/>
            <person name="Na H."/>
            <person name="Kennedy M."/>
            <person name="Barry K."/>
            <person name="Grigoriev I.V."/>
            <person name="Miller A.N."/>
            <person name="O'Donnell K."/>
            <person name="Stajich J.E."/>
            <person name="Bonito G."/>
        </authorList>
    </citation>
    <scope>NUCLEOTIDE SEQUENCE</scope>
    <source>
        <strain evidence="18">KOD948</strain>
    </source>
</reference>
<evidence type="ECO:0000256" key="8">
    <source>
        <dbReference type="ARBA" id="ARBA00023125"/>
    </source>
</evidence>
<evidence type="ECO:0000256" key="4">
    <source>
        <dbReference type="ARBA" id="ARBA00022553"/>
    </source>
</evidence>
<dbReference type="PANTHER" id="PTHR15180:SF1">
    <property type="entry name" value="GENERAL TRANSCRIPTION FACTOR 3C POLYPEPTIDE 1"/>
    <property type="match status" value="1"/>
</dbReference>
<feature type="compositionally biased region" description="Low complexity" evidence="14">
    <location>
        <begin position="470"/>
        <end position="486"/>
    </location>
</feature>
<dbReference type="GO" id="GO:0005634">
    <property type="term" value="C:nucleus"/>
    <property type="evidence" value="ECO:0007669"/>
    <property type="project" value="UniProtKB-SubCell"/>
</dbReference>
<dbReference type="OrthoDB" id="68020at2759"/>
<dbReference type="GO" id="GO:0005737">
    <property type="term" value="C:cytoplasm"/>
    <property type="evidence" value="ECO:0007669"/>
    <property type="project" value="UniProtKB-ARBA"/>
</dbReference>
<dbReference type="InterPro" id="IPR009057">
    <property type="entry name" value="Homeodomain-like_sf"/>
</dbReference>
<accession>A0A9P6Q047</accession>
<name>A0A9P6Q047_9FUNG</name>
<dbReference type="InterPro" id="IPR056467">
    <property type="entry name" value="eWH_GTF3C1"/>
</dbReference>
<dbReference type="SUPFAM" id="SSF46785">
    <property type="entry name" value="Winged helix' DNA-binding domain"/>
    <property type="match status" value="1"/>
</dbReference>
<evidence type="ECO:0000256" key="15">
    <source>
        <dbReference type="SAM" id="Phobius"/>
    </source>
</evidence>
<evidence type="ECO:0000256" key="3">
    <source>
        <dbReference type="ARBA" id="ARBA00022448"/>
    </source>
</evidence>
<dbReference type="InterPro" id="IPR044210">
    <property type="entry name" value="Tfc3-like"/>
</dbReference>
<evidence type="ECO:0000256" key="12">
    <source>
        <dbReference type="ARBA" id="ARBA00046280"/>
    </source>
</evidence>
<comment type="caution">
    <text evidence="18">The sequence shown here is derived from an EMBL/GenBank/DDBJ whole genome shotgun (WGS) entry which is preliminary data.</text>
</comment>
<dbReference type="PROSITE" id="PS50892">
    <property type="entry name" value="V_SNARE"/>
    <property type="match status" value="1"/>
</dbReference>
<dbReference type="InterPro" id="IPR056020">
    <property type="entry name" value="DUF7599"/>
</dbReference>
<dbReference type="GO" id="GO:0012505">
    <property type="term" value="C:endomembrane system"/>
    <property type="evidence" value="ECO:0007669"/>
    <property type="project" value="UniProtKB-SubCell"/>
</dbReference>
<dbReference type="InterPro" id="IPR036390">
    <property type="entry name" value="WH_DNA-bd_sf"/>
</dbReference>
<feature type="domain" description="Myb-like" evidence="16">
    <location>
        <begin position="1159"/>
        <end position="1219"/>
    </location>
</feature>
<dbReference type="GO" id="GO:0016020">
    <property type="term" value="C:membrane"/>
    <property type="evidence" value="ECO:0007669"/>
    <property type="project" value="InterPro"/>
</dbReference>
<evidence type="ECO:0000256" key="1">
    <source>
        <dbReference type="ARBA" id="ARBA00004123"/>
    </source>
</evidence>
<keyword evidence="9 15" id="KW-0472">Membrane</keyword>
<dbReference type="GO" id="GO:0003677">
    <property type="term" value="F:DNA binding"/>
    <property type="evidence" value="ECO:0007669"/>
    <property type="project" value="UniProtKB-KW"/>
</dbReference>
<dbReference type="Pfam" id="PF04182">
    <property type="entry name" value="B-block_TFIIIC"/>
    <property type="match status" value="1"/>
</dbReference>
<feature type="region of interest" description="Disordered" evidence="14">
    <location>
        <begin position="1556"/>
        <end position="1601"/>
    </location>
</feature>
<keyword evidence="8" id="KW-0238">DNA-binding</keyword>
<dbReference type="GO" id="GO:0006384">
    <property type="term" value="P:transcription initiation at RNA polymerase III promoter"/>
    <property type="evidence" value="ECO:0007669"/>
    <property type="project" value="InterPro"/>
</dbReference>
<evidence type="ECO:0000259" key="17">
    <source>
        <dbReference type="PROSITE" id="PS50892"/>
    </source>
</evidence>
<gene>
    <name evidence="18" type="ORF">BG011_003758</name>
</gene>
<feature type="region of interest" description="Disordered" evidence="14">
    <location>
        <begin position="470"/>
        <end position="500"/>
    </location>
</feature>
<dbReference type="Gene3D" id="1.20.5.110">
    <property type="match status" value="1"/>
</dbReference>
<feature type="domain" description="V-SNARE coiled-coil homology" evidence="17">
    <location>
        <begin position="1899"/>
        <end position="1959"/>
    </location>
</feature>
<evidence type="ECO:0000259" key="16">
    <source>
        <dbReference type="PROSITE" id="PS50090"/>
    </source>
</evidence>
<dbReference type="InterPro" id="IPR035625">
    <property type="entry name" value="Tfc3-like_eWH"/>
</dbReference>
<feature type="transmembrane region" description="Helical" evidence="15">
    <location>
        <begin position="1963"/>
        <end position="1983"/>
    </location>
</feature>
<keyword evidence="13" id="KW-0175">Coiled coil</keyword>
<dbReference type="GO" id="GO:0016192">
    <property type="term" value="P:vesicle-mediated transport"/>
    <property type="evidence" value="ECO:0007669"/>
    <property type="project" value="InterPro"/>
</dbReference>
<feature type="compositionally biased region" description="Polar residues" evidence="14">
    <location>
        <begin position="515"/>
        <end position="526"/>
    </location>
</feature>
<keyword evidence="19" id="KW-1185">Reference proteome</keyword>
<comment type="similarity">
    <text evidence="2">Belongs to the synaptobrevin family.</text>
</comment>
<keyword evidence="7 15" id="KW-1133">Transmembrane helix</keyword>
<dbReference type="CDD" id="cd16169">
    <property type="entry name" value="Tau138_eWH"/>
    <property type="match status" value="1"/>
</dbReference>
<evidence type="ECO:0000256" key="5">
    <source>
        <dbReference type="ARBA" id="ARBA00022692"/>
    </source>
</evidence>
<evidence type="ECO:0000256" key="14">
    <source>
        <dbReference type="SAM" id="MobiDB-lite"/>
    </source>
</evidence>
<feature type="compositionally biased region" description="Acidic residues" evidence="14">
    <location>
        <begin position="1859"/>
        <end position="1877"/>
    </location>
</feature>
<dbReference type="Gene3D" id="1.10.10.60">
    <property type="entry name" value="Homeodomain-like"/>
    <property type="match status" value="1"/>
</dbReference>
<organism evidence="18 19">
    <name type="scientific">Mortierella polycephala</name>
    <dbReference type="NCBI Taxonomy" id="41804"/>
    <lineage>
        <taxon>Eukaryota</taxon>
        <taxon>Fungi</taxon>
        <taxon>Fungi incertae sedis</taxon>
        <taxon>Mucoromycota</taxon>
        <taxon>Mortierellomycotina</taxon>
        <taxon>Mortierellomycetes</taxon>
        <taxon>Mortierellales</taxon>
        <taxon>Mortierellaceae</taxon>
        <taxon>Mortierella</taxon>
    </lineage>
</organism>
<dbReference type="SUPFAM" id="SSF46689">
    <property type="entry name" value="Homeodomain-like"/>
    <property type="match status" value="1"/>
</dbReference>
<feature type="compositionally biased region" description="Polar residues" evidence="14">
    <location>
        <begin position="1586"/>
        <end position="1598"/>
    </location>
</feature>
<dbReference type="Proteomes" id="UP000726737">
    <property type="component" value="Unassembled WGS sequence"/>
</dbReference>
<evidence type="ECO:0008006" key="20">
    <source>
        <dbReference type="Google" id="ProtNLM"/>
    </source>
</evidence>